<dbReference type="InterPro" id="IPR011611">
    <property type="entry name" value="PfkB_dom"/>
</dbReference>
<accession>A0A326UD93</accession>
<dbReference type="Proteomes" id="UP000248806">
    <property type="component" value="Unassembled WGS sequence"/>
</dbReference>
<comment type="function">
    <text evidence="12">Catalyzes the phosphorylation of ribose at O-5 in a reaction requiring ATP and magnesium. The resulting D-ribose-5-phosphate can then be used either for sythesis of nucleotides, histidine, and tryptophan, or as a component of the pentose phosphate pathway.</text>
</comment>
<sequence length="315" mass="33088">MKQGSILVAGSLNMDQVVRVPRIPAPGETLLGAGSLKLIPGGKGANQAVAMARLGGSVSMAGRVGSDPFGKQLVAELHKHSIDTELIVTDPIESSGVAFIFLLPEGENSIVVAGGANMQVGRDEQHFAAIQEALPQAKALVLQMEIPIETVTRLIEAAHKVHVPVILNLAPAHSLPREVLQKVSVLILNETEASHLSGQQVNTTEDAQVVATVLQGYGIQTVVITLGGRGAVLVTRNEEHKPRCVYQAAPRIQIVDTTAAGDCFVGALTVALAEGKQAEEALRFAVYAGSLKVTRFGAQSGMPTLEEVLASYPSH</sequence>
<evidence type="ECO:0000256" key="3">
    <source>
        <dbReference type="ARBA" id="ARBA00016943"/>
    </source>
</evidence>
<evidence type="ECO:0000256" key="5">
    <source>
        <dbReference type="ARBA" id="ARBA00022723"/>
    </source>
</evidence>
<dbReference type="InterPro" id="IPR002173">
    <property type="entry name" value="Carboh/pur_kinase_PfkB_CS"/>
</dbReference>
<organism evidence="14 15">
    <name type="scientific">Thermosporothrix hazakensis</name>
    <dbReference type="NCBI Taxonomy" id="644383"/>
    <lineage>
        <taxon>Bacteria</taxon>
        <taxon>Bacillati</taxon>
        <taxon>Chloroflexota</taxon>
        <taxon>Ktedonobacteria</taxon>
        <taxon>Ktedonobacterales</taxon>
        <taxon>Thermosporotrichaceae</taxon>
        <taxon>Thermosporothrix</taxon>
    </lineage>
</organism>
<comment type="subunit">
    <text evidence="12">Homodimer.</text>
</comment>
<dbReference type="PIRSF" id="PIRSF000535">
    <property type="entry name" value="1PFK/6PFK/LacC"/>
    <property type="match status" value="1"/>
</dbReference>
<dbReference type="GO" id="GO:0005524">
    <property type="term" value="F:ATP binding"/>
    <property type="evidence" value="ECO:0007669"/>
    <property type="project" value="UniProtKB-UniRule"/>
</dbReference>
<dbReference type="PRINTS" id="PR00990">
    <property type="entry name" value="RIBOKINASE"/>
</dbReference>
<protein>
    <recommendedName>
        <fullName evidence="3 12">Ribokinase</fullName>
        <shortName evidence="12">RK</shortName>
        <ecNumber evidence="2 12">2.7.1.15</ecNumber>
    </recommendedName>
</protein>
<dbReference type="GO" id="GO:0004747">
    <property type="term" value="F:ribokinase activity"/>
    <property type="evidence" value="ECO:0007669"/>
    <property type="project" value="UniProtKB-UniRule"/>
</dbReference>
<feature type="binding site" evidence="12">
    <location>
        <begin position="13"/>
        <end position="15"/>
    </location>
    <ligand>
        <name>substrate</name>
    </ligand>
</feature>
<dbReference type="InterPro" id="IPR011877">
    <property type="entry name" value="Ribokinase"/>
</dbReference>
<dbReference type="InterPro" id="IPR002139">
    <property type="entry name" value="Ribo/fructo_kinase"/>
</dbReference>
<evidence type="ECO:0000259" key="13">
    <source>
        <dbReference type="Pfam" id="PF00294"/>
    </source>
</evidence>
<feature type="binding site" evidence="12">
    <location>
        <begin position="42"/>
        <end position="46"/>
    </location>
    <ligand>
        <name>substrate</name>
    </ligand>
</feature>
<feature type="binding site" evidence="12">
    <location>
        <position position="189"/>
    </location>
    <ligand>
        <name>ATP</name>
        <dbReference type="ChEBI" id="CHEBI:30616"/>
    </ligand>
</feature>
<feature type="binding site" evidence="12">
    <location>
        <begin position="261"/>
        <end position="262"/>
    </location>
    <ligand>
        <name>ATP</name>
        <dbReference type="ChEBI" id="CHEBI:30616"/>
    </ligand>
</feature>
<dbReference type="AlphaFoldDB" id="A0A326UD93"/>
<dbReference type="CDD" id="cd01174">
    <property type="entry name" value="ribokinase"/>
    <property type="match status" value="1"/>
</dbReference>
<keyword evidence="12" id="KW-0963">Cytoplasm</keyword>
<dbReference type="SUPFAM" id="SSF53613">
    <property type="entry name" value="Ribokinase-like"/>
    <property type="match status" value="1"/>
</dbReference>
<name>A0A326UD93_THEHA</name>
<evidence type="ECO:0000256" key="11">
    <source>
        <dbReference type="ARBA" id="ARBA00023277"/>
    </source>
</evidence>
<comment type="pathway">
    <text evidence="12">Carbohydrate metabolism; D-ribose degradation; D-ribose 5-phosphate from beta-D-ribopyranose: step 2/2.</text>
</comment>
<feature type="binding site" evidence="12">
    <location>
        <position position="292"/>
    </location>
    <ligand>
        <name>K(+)</name>
        <dbReference type="ChEBI" id="CHEBI:29103"/>
    </ligand>
</feature>
<keyword evidence="11 12" id="KW-0119">Carbohydrate metabolism</keyword>
<keyword evidence="8 12" id="KW-0067">ATP-binding</keyword>
<evidence type="ECO:0000256" key="4">
    <source>
        <dbReference type="ARBA" id="ARBA00022679"/>
    </source>
</evidence>
<keyword evidence="15" id="KW-1185">Reference proteome</keyword>
<comment type="similarity">
    <text evidence="12">Belongs to the carbohydrate kinase PfkB family. Ribokinase subfamily.</text>
</comment>
<comment type="activity regulation">
    <text evidence="12">Activated by a monovalent cation that binds near, but not in, the active site. The most likely occupant of the site in vivo is potassium. Ion binding induces a conformational change that may alter substrate affinity.</text>
</comment>
<evidence type="ECO:0000256" key="2">
    <source>
        <dbReference type="ARBA" id="ARBA00012035"/>
    </source>
</evidence>
<comment type="cofactor">
    <cofactor evidence="12">
        <name>Mg(2+)</name>
        <dbReference type="ChEBI" id="CHEBI:18420"/>
    </cofactor>
    <text evidence="12">Requires a divalent cation, most likely magnesium in vivo, as an electrophilic catalyst to aid phosphoryl group transfer. It is the chelate of the metal and the nucleotide that is the actual substrate.</text>
</comment>
<keyword evidence="9 12" id="KW-0460">Magnesium</keyword>
<comment type="catalytic activity">
    <reaction evidence="12">
        <text>D-ribose + ATP = D-ribose 5-phosphate + ADP + H(+)</text>
        <dbReference type="Rhea" id="RHEA:13697"/>
        <dbReference type="ChEBI" id="CHEBI:15378"/>
        <dbReference type="ChEBI" id="CHEBI:30616"/>
        <dbReference type="ChEBI" id="CHEBI:47013"/>
        <dbReference type="ChEBI" id="CHEBI:78346"/>
        <dbReference type="ChEBI" id="CHEBI:456216"/>
        <dbReference type="EC" id="2.7.1.15"/>
    </reaction>
</comment>
<dbReference type="Gene3D" id="3.40.1190.20">
    <property type="match status" value="1"/>
</dbReference>
<dbReference type="PANTHER" id="PTHR10584:SF166">
    <property type="entry name" value="RIBOKINASE"/>
    <property type="match status" value="1"/>
</dbReference>
<feature type="binding site" evidence="12">
    <location>
        <position position="256"/>
    </location>
    <ligand>
        <name>K(+)</name>
        <dbReference type="ChEBI" id="CHEBI:29103"/>
    </ligand>
</feature>
<feature type="binding site" evidence="12">
    <location>
        <position position="258"/>
    </location>
    <ligand>
        <name>K(+)</name>
        <dbReference type="ChEBI" id="CHEBI:29103"/>
    </ligand>
</feature>
<dbReference type="PROSITE" id="PS00583">
    <property type="entry name" value="PFKB_KINASES_1"/>
    <property type="match status" value="1"/>
</dbReference>
<feature type="binding site" evidence="12">
    <location>
        <position position="295"/>
    </location>
    <ligand>
        <name>K(+)</name>
        <dbReference type="ChEBI" id="CHEBI:29103"/>
    </ligand>
</feature>
<evidence type="ECO:0000256" key="8">
    <source>
        <dbReference type="ARBA" id="ARBA00022840"/>
    </source>
</evidence>
<evidence type="ECO:0000256" key="9">
    <source>
        <dbReference type="ARBA" id="ARBA00022842"/>
    </source>
</evidence>
<keyword evidence="5 12" id="KW-0479">Metal-binding</keyword>
<evidence type="ECO:0000256" key="12">
    <source>
        <dbReference type="HAMAP-Rule" id="MF_01987"/>
    </source>
</evidence>
<feature type="active site" description="Proton acceptor" evidence="12">
    <location>
        <position position="262"/>
    </location>
</feature>
<feature type="domain" description="Carbohydrate kinase PfkB" evidence="13">
    <location>
        <begin position="5"/>
        <end position="304"/>
    </location>
</feature>
<dbReference type="EMBL" id="QKUF01000001">
    <property type="protein sequence ID" value="PZW36562.1"/>
    <property type="molecule type" value="Genomic_DNA"/>
</dbReference>
<dbReference type="EC" id="2.7.1.15" evidence="2 12"/>
<dbReference type="HAMAP" id="MF_01987">
    <property type="entry name" value="Ribokinase"/>
    <property type="match status" value="1"/>
</dbReference>
<dbReference type="GO" id="GO:0005829">
    <property type="term" value="C:cytosol"/>
    <property type="evidence" value="ECO:0007669"/>
    <property type="project" value="TreeGrafter"/>
</dbReference>
<comment type="subcellular location">
    <subcellularLocation>
        <location evidence="12">Cytoplasm</location>
    </subcellularLocation>
</comment>
<dbReference type="RefSeq" id="WP_170142326.1">
    <property type="nucleotide sequence ID" value="NZ_BIFX01000001.1"/>
</dbReference>
<keyword evidence="4 12" id="KW-0808">Transferase</keyword>
<gene>
    <name evidence="12" type="primary">rbsK</name>
    <name evidence="14" type="ORF">EI42_00738</name>
</gene>
<dbReference type="UniPathway" id="UPA00916">
    <property type="reaction ID" value="UER00889"/>
</dbReference>
<comment type="caution">
    <text evidence="12">Lacks conserved residue(s) required for the propagation of feature annotation.</text>
</comment>
<comment type="similarity">
    <text evidence="1">Belongs to the carbohydrate kinase pfkB family.</text>
</comment>
<evidence type="ECO:0000313" key="14">
    <source>
        <dbReference type="EMBL" id="PZW36562.1"/>
    </source>
</evidence>
<feature type="binding site" evidence="12">
    <location>
        <position position="262"/>
    </location>
    <ligand>
        <name>substrate</name>
    </ligand>
</feature>
<dbReference type="PROSITE" id="PS00584">
    <property type="entry name" value="PFKB_KINASES_2"/>
    <property type="match status" value="1"/>
</dbReference>
<feature type="binding site" evidence="12">
    <location>
        <begin position="225"/>
        <end position="230"/>
    </location>
    <ligand>
        <name>ATP</name>
        <dbReference type="ChEBI" id="CHEBI:30616"/>
    </ligand>
</feature>
<keyword evidence="7 12" id="KW-0418">Kinase</keyword>
<comment type="caution">
    <text evidence="14">The sequence shown here is derived from an EMBL/GenBank/DDBJ whole genome shotgun (WGS) entry which is preliminary data.</text>
</comment>
<dbReference type="PANTHER" id="PTHR10584">
    <property type="entry name" value="SUGAR KINASE"/>
    <property type="match status" value="1"/>
</dbReference>
<feature type="binding site" evidence="12">
    <location>
        <position position="297"/>
    </location>
    <ligand>
        <name>K(+)</name>
        <dbReference type="ChEBI" id="CHEBI:29103"/>
    </ligand>
</feature>
<evidence type="ECO:0000313" key="15">
    <source>
        <dbReference type="Proteomes" id="UP000248806"/>
    </source>
</evidence>
<dbReference type="GO" id="GO:0046872">
    <property type="term" value="F:metal ion binding"/>
    <property type="evidence" value="ECO:0007669"/>
    <property type="project" value="UniProtKB-KW"/>
</dbReference>
<dbReference type="NCBIfam" id="TIGR02152">
    <property type="entry name" value="D_ribokin_bact"/>
    <property type="match status" value="1"/>
</dbReference>
<evidence type="ECO:0000256" key="1">
    <source>
        <dbReference type="ARBA" id="ARBA00005380"/>
    </source>
</evidence>
<dbReference type="GO" id="GO:0019303">
    <property type="term" value="P:D-ribose catabolic process"/>
    <property type="evidence" value="ECO:0007669"/>
    <property type="project" value="UniProtKB-UniRule"/>
</dbReference>
<dbReference type="Pfam" id="PF00294">
    <property type="entry name" value="PfkB"/>
    <property type="match status" value="1"/>
</dbReference>
<dbReference type="InterPro" id="IPR017583">
    <property type="entry name" value="Tagatose/fructose_Pkinase"/>
</dbReference>
<feature type="binding site" evidence="12">
    <location>
        <position position="145"/>
    </location>
    <ligand>
        <name>substrate</name>
    </ligand>
</feature>
<dbReference type="InterPro" id="IPR029056">
    <property type="entry name" value="Ribokinase-like"/>
</dbReference>
<keyword evidence="6 12" id="KW-0547">Nucleotide-binding</keyword>
<evidence type="ECO:0000256" key="7">
    <source>
        <dbReference type="ARBA" id="ARBA00022777"/>
    </source>
</evidence>
<evidence type="ECO:0000256" key="6">
    <source>
        <dbReference type="ARBA" id="ARBA00022741"/>
    </source>
</evidence>
<keyword evidence="10 12" id="KW-0630">Potassium</keyword>
<reference evidence="14 15" key="1">
    <citation type="submission" date="2018-06" db="EMBL/GenBank/DDBJ databases">
        <title>Genomic Encyclopedia of Archaeal and Bacterial Type Strains, Phase II (KMG-II): from individual species to whole genera.</title>
        <authorList>
            <person name="Goeker M."/>
        </authorList>
    </citation>
    <scope>NUCLEOTIDE SEQUENCE [LARGE SCALE GENOMIC DNA]</scope>
    <source>
        <strain evidence="14 15">ATCC BAA-1881</strain>
    </source>
</reference>
<evidence type="ECO:0000256" key="10">
    <source>
        <dbReference type="ARBA" id="ARBA00022958"/>
    </source>
</evidence>
<proteinExistence type="inferred from homology"/>